<keyword evidence="3" id="KW-1133">Transmembrane helix</keyword>
<proteinExistence type="predicted"/>
<sequence>MAMLNELRPESYEKRDRSLKGRLKELLPWKGDDTKEIVRKLIYLTAVAVLIYSFYGVWEYRFGTSDLHESKDDLSNLYHSTTDSPEDLSQPSVTQPEAENPVQENPGGSSGDNSPQTPAADVSDPEASKYPEGMLSRFKALYDINPEIIGWLTIDGLADSDGVNYIDYPVMQTDDNDYYLDHDFYGEEKAYGALFADHNIKVTKDSGPQNTVIYGHNMGAGTYFSHLHDYKKRVSFIKEHRLVTYSTLWEENQYIIIGCFLTGIREDQDNIPIFRYHVCFDFDNLSEFDYWYKNVLYRSYYTSDIPCSIEDEYITLSTCSTEIYDSRFVVVARKLREGEDPWQYEYYSNPNPRKPAAFYEAYGMAVPKDDGPDYEYYIPEE</sequence>
<feature type="transmembrane region" description="Helical" evidence="3">
    <location>
        <begin position="41"/>
        <end position="58"/>
    </location>
</feature>
<feature type="active site" description="Acyl-thioester intermediate" evidence="1">
    <location>
        <position position="319"/>
    </location>
</feature>
<gene>
    <name evidence="4" type="ORF">IAD28_00540</name>
</gene>
<dbReference type="GO" id="GO:0016787">
    <property type="term" value="F:hydrolase activity"/>
    <property type="evidence" value="ECO:0007669"/>
    <property type="project" value="UniProtKB-KW"/>
</dbReference>
<accession>A0A9D1NQ07</accession>
<comment type="caution">
    <text evidence="4">The sequence shown here is derived from an EMBL/GenBank/DDBJ whole genome shotgun (WGS) entry which is preliminary data.</text>
</comment>
<dbReference type="Proteomes" id="UP000823960">
    <property type="component" value="Unassembled WGS sequence"/>
</dbReference>
<dbReference type="Gene3D" id="2.40.260.10">
    <property type="entry name" value="Sortase"/>
    <property type="match status" value="1"/>
</dbReference>
<feature type="compositionally biased region" description="Polar residues" evidence="2">
    <location>
        <begin position="77"/>
        <end position="117"/>
    </location>
</feature>
<evidence type="ECO:0000313" key="5">
    <source>
        <dbReference type="Proteomes" id="UP000823960"/>
    </source>
</evidence>
<dbReference type="EMBL" id="DVOL01000007">
    <property type="protein sequence ID" value="HIV10173.1"/>
    <property type="molecule type" value="Genomic_DNA"/>
</dbReference>
<dbReference type="InterPro" id="IPR023365">
    <property type="entry name" value="Sortase_dom-sf"/>
</dbReference>
<evidence type="ECO:0000256" key="3">
    <source>
        <dbReference type="SAM" id="Phobius"/>
    </source>
</evidence>
<evidence type="ECO:0000313" key="4">
    <source>
        <dbReference type="EMBL" id="HIV10173.1"/>
    </source>
</evidence>
<organism evidence="4 5">
    <name type="scientific">Candidatus Faeciplasma avium</name>
    <dbReference type="NCBI Taxonomy" id="2840798"/>
    <lineage>
        <taxon>Bacteria</taxon>
        <taxon>Bacillati</taxon>
        <taxon>Bacillota</taxon>
        <taxon>Clostridia</taxon>
        <taxon>Eubacteriales</taxon>
        <taxon>Oscillospiraceae</taxon>
        <taxon>Oscillospiraceae incertae sedis</taxon>
        <taxon>Candidatus Faeciplasma</taxon>
    </lineage>
</organism>
<keyword evidence="3" id="KW-0812">Transmembrane</keyword>
<feature type="active site" description="Proton donor/acceptor" evidence="1">
    <location>
        <position position="216"/>
    </location>
</feature>
<dbReference type="CDD" id="cd05826">
    <property type="entry name" value="Sortase_B"/>
    <property type="match status" value="1"/>
</dbReference>
<dbReference type="InterPro" id="IPR009835">
    <property type="entry name" value="SrtB"/>
</dbReference>
<reference evidence="4" key="2">
    <citation type="journal article" date="2021" name="PeerJ">
        <title>Extensive microbial diversity within the chicken gut microbiome revealed by metagenomics and culture.</title>
        <authorList>
            <person name="Gilroy R."/>
            <person name="Ravi A."/>
            <person name="Getino M."/>
            <person name="Pursley I."/>
            <person name="Horton D.L."/>
            <person name="Alikhan N.F."/>
            <person name="Baker D."/>
            <person name="Gharbi K."/>
            <person name="Hall N."/>
            <person name="Watson M."/>
            <person name="Adriaenssens E.M."/>
            <person name="Foster-Nyarko E."/>
            <person name="Jarju S."/>
            <person name="Secka A."/>
            <person name="Antonio M."/>
            <person name="Oren A."/>
            <person name="Chaudhuri R.R."/>
            <person name="La Ragione R."/>
            <person name="Hildebrand F."/>
            <person name="Pallen M.J."/>
        </authorList>
    </citation>
    <scope>NUCLEOTIDE SEQUENCE</scope>
    <source>
        <strain evidence="4">1370</strain>
    </source>
</reference>
<evidence type="ECO:0000256" key="1">
    <source>
        <dbReference type="PIRSR" id="PIRSR605754-1"/>
    </source>
</evidence>
<name>A0A9D1NQ07_9FIRM</name>
<dbReference type="SUPFAM" id="SSF63817">
    <property type="entry name" value="Sortase"/>
    <property type="match status" value="1"/>
</dbReference>
<keyword evidence="3" id="KW-0472">Membrane</keyword>
<evidence type="ECO:0000256" key="2">
    <source>
        <dbReference type="SAM" id="MobiDB-lite"/>
    </source>
</evidence>
<feature type="region of interest" description="Disordered" evidence="2">
    <location>
        <begin position="76"/>
        <end position="128"/>
    </location>
</feature>
<reference evidence="4" key="1">
    <citation type="submission" date="2020-10" db="EMBL/GenBank/DDBJ databases">
        <authorList>
            <person name="Gilroy R."/>
        </authorList>
    </citation>
    <scope>NUCLEOTIDE SEQUENCE</scope>
    <source>
        <strain evidence="4">1370</strain>
    </source>
</reference>
<protein>
    <submittedName>
        <fullName evidence="4">Sortase</fullName>
    </submittedName>
</protein>
<dbReference type="AlphaFoldDB" id="A0A9D1NQ07"/>